<gene>
    <name evidence="2" type="primary">RTase_16</name>
    <name evidence="2" type="ORF">AVEN_139901_1</name>
</gene>
<keyword evidence="2" id="KW-0808">Transferase</keyword>
<dbReference type="GO" id="GO:0003964">
    <property type="term" value="F:RNA-directed DNA polymerase activity"/>
    <property type="evidence" value="ECO:0007669"/>
    <property type="project" value="UniProtKB-KW"/>
</dbReference>
<evidence type="ECO:0000313" key="3">
    <source>
        <dbReference type="Proteomes" id="UP000499080"/>
    </source>
</evidence>
<sequence>MIQNLTSVSQENLLRLYNRIWNEHYFPTLWQQAVIIPLLKAGKDPTNPSSYRPIALTSCLCKLLEKMINRRLVYFLETNNFLHRCQSGFRKDRSTLDNLLALETDIRLPFLQRKHLVAIFFDIEKAYDRTWRYGILKDLHDFNLRGNLSIFIQNFLKLRRFQVRVGYDLSDFFIQEEGVPQGSVLSVTLFSIKINGILNQLPFKVKGFLYVDDLYVSCAGEDMNVIQRQVQTAINNIQTWSVKNGFTFSTTKTAGVHFCRKRKLHLDPEIQHDGHKIPFVNEIRFLGIVFDKKLTFLPHIKTLRKRCERALNILRVLSSTSWGADQPSMMRIYRSTILSKIDYGCMIYGSARKSVLQKLDPVHHTAL</sequence>
<proteinExistence type="predicted"/>
<organism evidence="2 3">
    <name type="scientific">Araneus ventricosus</name>
    <name type="common">Orbweaver spider</name>
    <name type="synonym">Epeira ventricosa</name>
    <dbReference type="NCBI Taxonomy" id="182803"/>
    <lineage>
        <taxon>Eukaryota</taxon>
        <taxon>Metazoa</taxon>
        <taxon>Ecdysozoa</taxon>
        <taxon>Arthropoda</taxon>
        <taxon>Chelicerata</taxon>
        <taxon>Arachnida</taxon>
        <taxon>Araneae</taxon>
        <taxon>Araneomorphae</taxon>
        <taxon>Entelegynae</taxon>
        <taxon>Araneoidea</taxon>
        <taxon>Araneidae</taxon>
        <taxon>Araneus</taxon>
    </lineage>
</organism>
<keyword evidence="3" id="KW-1185">Reference proteome</keyword>
<dbReference type="InterPro" id="IPR000477">
    <property type="entry name" value="RT_dom"/>
</dbReference>
<evidence type="ECO:0000313" key="2">
    <source>
        <dbReference type="EMBL" id="GBL65592.1"/>
    </source>
</evidence>
<dbReference type="Pfam" id="PF00078">
    <property type="entry name" value="RVT_1"/>
    <property type="match status" value="1"/>
</dbReference>
<dbReference type="PANTHER" id="PTHR36688:SF1">
    <property type="entry name" value="ENDONUCLEASE_EXONUCLEASE_PHOSPHATASE DOMAIN-CONTAINING PROTEIN"/>
    <property type="match status" value="1"/>
</dbReference>
<dbReference type="PROSITE" id="PS50878">
    <property type="entry name" value="RT_POL"/>
    <property type="match status" value="1"/>
</dbReference>
<evidence type="ECO:0000259" key="1">
    <source>
        <dbReference type="PROSITE" id="PS50878"/>
    </source>
</evidence>
<dbReference type="SUPFAM" id="SSF56672">
    <property type="entry name" value="DNA/RNA polymerases"/>
    <property type="match status" value="1"/>
</dbReference>
<dbReference type="AlphaFoldDB" id="A0A4Y1ZSG1"/>
<dbReference type="PANTHER" id="PTHR36688">
    <property type="entry name" value="ENDO/EXONUCLEASE/PHOSPHATASE DOMAIN-CONTAINING PROTEIN"/>
    <property type="match status" value="1"/>
</dbReference>
<protein>
    <submittedName>
        <fullName evidence="2">Putative RNA-directed DNA polymerase from transposon BS</fullName>
    </submittedName>
</protein>
<dbReference type="CDD" id="cd01650">
    <property type="entry name" value="RT_nLTR_like"/>
    <property type="match status" value="1"/>
</dbReference>
<dbReference type="InterPro" id="IPR052560">
    <property type="entry name" value="RdDP_mobile_element"/>
</dbReference>
<dbReference type="Proteomes" id="UP000499080">
    <property type="component" value="Unassembled WGS sequence"/>
</dbReference>
<accession>A0A4Y1ZSG1</accession>
<comment type="caution">
    <text evidence="2">The sequence shown here is derived from an EMBL/GenBank/DDBJ whole genome shotgun (WGS) entry which is preliminary data.</text>
</comment>
<feature type="domain" description="Reverse transcriptase" evidence="1">
    <location>
        <begin position="19"/>
        <end position="290"/>
    </location>
</feature>
<dbReference type="OrthoDB" id="6433748at2759"/>
<dbReference type="InterPro" id="IPR043502">
    <property type="entry name" value="DNA/RNA_pol_sf"/>
</dbReference>
<keyword evidence="2" id="KW-0695">RNA-directed DNA polymerase</keyword>
<dbReference type="EMBL" id="BGPR01228364">
    <property type="protein sequence ID" value="GBL65592.1"/>
    <property type="molecule type" value="Genomic_DNA"/>
</dbReference>
<reference evidence="2 3" key="1">
    <citation type="journal article" date="2019" name="Sci. Rep.">
        <title>Orb-weaving spider Araneus ventricosus genome elucidates the spidroin gene catalogue.</title>
        <authorList>
            <person name="Kono N."/>
            <person name="Nakamura H."/>
            <person name="Ohtoshi R."/>
            <person name="Moran D.A.P."/>
            <person name="Shinohara A."/>
            <person name="Yoshida Y."/>
            <person name="Fujiwara M."/>
            <person name="Mori M."/>
            <person name="Tomita M."/>
            <person name="Arakawa K."/>
        </authorList>
    </citation>
    <scope>NUCLEOTIDE SEQUENCE [LARGE SCALE GENOMIC DNA]</scope>
</reference>
<name>A0A4Y1ZSG1_ARAVE</name>
<keyword evidence="2" id="KW-0548">Nucleotidyltransferase</keyword>